<evidence type="ECO:0000313" key="1">
    <source>
        <dbReference type="EMBL" id="AKB40413.1"/>
    </source>
</evidence>
<sequence>MLQIMPCNLCTPFLNRQEGGEDIDYSTFPGSIWPEKGEDFSSPDSKADIIDCFYLAEKILQVVYFYDIVFQSRYPISPLR</sequence>
<dbReference type="EMBL" id="CP009509">
    <property type="protein sequence ID" value="AKB40413.1"/>
    <property type="molecule type" value="Genomic_DNA"/>
</dbReference>
<gene>
    <name evidence="1" type="ORF">MSMAW_1422</name>
</gene>
<name>A0A0E3PX68_METMZ</name>
<accession>A0A0E3PX68</accession>
<dbReference type="Proteomes" id="UP000033058">
    <property type="component" value="Chromosome"/>
</dbReference>
<reference evidence="1 2" key="1">
    <citation type="submission" date="2014-07" db="EMBL/GenBank/DDBJ databases">
        <title>Methanogenic archaea and the global carbon cycle.</title>
        <authorList>
            <person name="Henriksen J.R."/>
            <person name="Luke J."/>
            <person name="Reinhart S."/>
            <person name="Benedict M.N."/>
            <person name="Youngblut N.D."/>
            <person name="Metcalf M.E."/>
            <person name="Whitaker R.J."/>
            <person name="Metcalf W.W."/>
        </authorList>
    </citation>
    <scope>NUCLEOTIDE SEQUENCE [LARGE SCALE GENOMIC DNA]</scope>
    <source>
        <strain evidence="1 2">WWM610</strain>
    </source>
</reference>
<protein>
    <submittedName>
        <fullName evidence="1">Uncharacterized protein</fullName>
    </submittedName>
</protein>
<organism evidence="1 2">
    <name type="scientific">Methanosarcina mazei WWM610</name>
    <dbReference type="NCBI Taxonomy" id="1434117"/>
    <lineage>
        <taxon>Archaea</taxon>
        <taxon>Methanobacteriati</taxon>
        <taxon>Methanobacteriota</taxon>
        <taxon>Stenosarchaea group</taxon>
        <taxon>Methanomicrobia</taxon>
        <taxon>Methanosarcinales</taxon>
        <taxon>Methanosarcinaceae</taxon>
        <taxon>Methanosarcina</taxon>
    </lineage>
</organism>
<dbReference type="HOGENOM" id="CLU_2645934_0_0_2"/>
<evidence type="ECO:0000313" key="2">
    <source>
        <dbReference type="Proteomes" id="UP000033058"/>
    </source>
</evidence>
<proteinExistence type="predicted"/>
<dbReference type="AlphaFoldDB" id="A0A0E3PX68"/>
<dbReference type="PATRIC" id="fig|1434117.4.peg.1808"/>